<dbReference type="Proteomes" id="UP000476030">
    <property type="component" value="Unassembled WGS sequence"/>
</dbReference>
<protein>
    <recommendedName>
        <fullName evidence="2">UPF0178 protein GQE98_01695</fullName>
    </recommendedName>
</protein>
<proteinExistence type="inferred from homology"/>
<dbReference type="EMBL" id="WTUW01000001">
    <property type="protein sequence ID" value="MZR29339.1"/>
    <property type="molecule type" value="Genomic_DNA"/>
</dbReference>
<organism evidence="3 4">
    <name type="scientific">Sneathiella litorea</name>
    <dbReference type="NCBI Taxonomy" id="2606216"/>
    <lineage>
        <taxon>Bacteria</taxon>
        <taxon>Pseudomonadati</taxon>
        <taxon>Pseudomonadota</taxon>
        <taxon>Alphaproteobacteria</taxon>
        <taxon>Sneathiellales</taxon>
        <taxon>Sneathiellaceae</taxon>
        <taxon>Sneathiella</taxon>
    </lineage>
</organism>
<evidence type="ECO:0000256" key="2">
    <source>
        <dbReference type="HAMAP-Rule" id="MF_00489"/>
    </source>
</evidence>
<name>A0A6L8W3R6_9PROT</name>
<dbReference type="HAMAP" id="MF_00489">
    <property type="entry name" value="UPF0178"/>
    <property type="match status" value="1"/>
</dbReference>
<reference evidence="3 4" key="1">
    <citation type="submission" date="2019-12" db="EMBL/GenBank/DDBJ databases">
        <title>Snethiella sp. nov. sp. isolated from sea sand.</title>
        <authorList>
            <person name="Kim J."/>
            <person name="Jeong S.E."/>
            <person name="Jung H.S."/>
            <person name="Jeon C.O."/>
        </authorList>
    </citation>
    <scope>NUCLEOTIDE SEQUENCE [LARGE SCALE GENOMIC DNA]</scope>
    <source>
        <strain evidence="3 4">DP05</strain>
    </source>
</reference>
<comment type="similarity">
    <text evidence="1 2">Belongs to the UPF0178 family.</text>
</comment>
<dbReference type="PANTHER" id="PTHR35146:SF1">
    <property type="entry name" value="UPF0178 PROTEIN YAII"/>
    <property type="match status" value="1"/>
</dbReference>
<dbReference type="CDD" id="cd18720">
    <property type="entry name" value="PIN_YqxD-like"/>
    <property type="match status" value="1"/>
</dbReference>
<evidence type="ECO:0000256" key="1">
    <source>
        <dbReference type="ARBA" id="ARBA00008522"/>
    </source>
</evidence>
<dbReference type="PANTHER" id="PTHR35146">
    <property type="entry name" value="UPF0178 PROTEIN YAII"/>
    <property type="match status" value="1"/>
</dbReference>
<dbReference type="Pfam" id="PF02639">
    <property type="entry name" value="DUF188"/>
    <property type="match status" value="1"/>
</dbReference>
<evidence type="ECO:0000313" key="3">
    <source>
        <dbReference type="EMBL" id="MZR29339.1"/>
    </source>
</evidence>
<dbReference type="InterPro" id="IPR003791">
    <property type="entry name" value="UPF0178"/>
</dbReference>
<dbReference type="AlphaFoldDB" id="A0A6L8W3R6"/>
<comment type="caution">
    <text evidence="3">The sequence shown here is derived from an EMBL/GenBank/DDBJ whole genome shotgun (WGS) entry which is preliminary data.</text>
</comment>
<gene>
    <name evidence="3" type="ORF">GQE98_01695</name>
</gene>
<accession>A0A6L8W3R6</accession>
<dbReference type="NCBIfam" id="NF001095">
    <property type="entry name" value="PRK00124.1"/>
    <property type="match status" value="1"/>
</dbReference>
<keyword evidence="4" id="KW-1185">Reference proteome</keyword>
<sequence length="186" mass="20439">MQSLTDLPILVCTILICPQRLSGCGTSSNRQVRQSGNLTRIFIDADACPVKDEIYRVAGRHRLITYVVSNSWMRIPQSPLIEQVVVDDGFDAADNWIAENATSGDVVITSDIPLADRALKKSAVVLGPTGKPFTEQSIGMSLAMRDLNAHLRETGDISGGNAPFSKKDRSQFLNVLENTLQKLRKR</sequence>
<evidence type="ECO:0000313" key="4">
    <source>
        <dbReference type="Proteomes" id="UP000476030"/>
    </source>
</evidence>